<dbReference type="InterPro" id="IPR044215">
    <property type="entry name" value="PIG-H"/>
</dbReference>
<proteinExistence type="inferred from homology"/>
<feature type="transmembrane region" description="Helical" evidence="3">
    <location>
        <begin position="69"/>
        <end position="87"/>
    </location>
</feature>
<dbReference type="GO" id="GO:0000506">
    <property type="term" value="C:glycosylphosphatidylinositol-N-acetylglucosaminyltransferase (GPI-GnT) complex"/>
    <property type="evidence" value="ECO:0007669"/>
    <property type="project" value="InterPro"/>
</dbReference>
<sequence length="211" mass="24405">MKLHRATMTFTQGEDDIVSMSSNFGSKMVEPSVISNARFTYVHDYHKFLPLQAVDTHHIIAQRSVVKPIVIYLFVILLVAYATFLHFEQGKPVTTVLWCLLFGLLLVKLFIWRPIVKESVIIMPSFGVQLETHYGRRCFIPVSKILKPVLNEHVTPVTCWWCLSLLLRDQDELTLVFKKFHPPLKMLVPIWKALCDATECKQSSEVFQEEE</sequence>
<keyword evidence="3" id="KW-0472">Membrane</keyword>
<name>A0A9R1X245_LACSA</name>
<accession>A0A9R1X245</accession>
<reference evidence="5 6" key="1">
    <citation type="journal article" date="2017" name="Nat. Commun.">
        <title>Genome assembly with in vitro proximity ligation data and whole-genome triplication in lettuce.</title>
        <authorList>
            <person name="Reyes-Chin-Wo S."/>
            <person name="Wang Z."/>
            <person name="Yang X."/>
            <person name="Kozik A."/>
            <person name="Arikit S."/>
            <person name="Song C."/>
            <person name="Xia L."/>
            <person name="Froenicke L."/>
            <person name="Lavelle D.O."/>
            <person name="Truco M.J."/>
            <person name="Xia R."/>
            <person name="Zhu S."/>
            <person name="Xu C."/>
            <person name="Xu H."/>
            <person name="Xu X."/>
            <person name="Cox K."/>
            <person name="Korf I."/>
            <person name="Meyers B.C."/>
            <person name="Michelmore R.W."/>
        </authorList>
    </citation>
    <scope>NUCLEOTIDE SEQUENCE [LARGE SCALE GENOMIC DNA]</scope>
    <source>
        <strain evidence="6">cv. Salinas</strain>
        <tissue evidence="5">Seedlings</tissue>
    </source>
</reference>
<keyword evidence="6" id="KW-1185">Reference proteome</keyword>
<dbReference type="PANTHER" id="PTHR15231">
    <property type="entry name" value="PHOSPHATIDYLINOSITOL N-ACETYLGLUCOSAMINYLTRANSFERASE SUBUNIT H"/>
    <property type="match status" value="1"/>
</dbReference>
<dbReference type="Proteomes" id="UP000235145">
    <property type="component" value="Unassembled WGS sequence"/>
</dbReference>
<dbReference type="PANTHER" id="PTHR15231:SF1">
    <property type="entry name" value="PHOSPHATIDYLINOSITOL N-ACETYLGLUCOSAMINYLTRANSFERASE SUBUNIT H"/>
    <property type="match status" value="1"/>
</dbReference>
<gene>
    <name evidence="5" type="ORF">LSAT_V11C700359070</name>
</gene>
<dbReference type="GO" id="GO:0006506">
    <property type="term" value="P:GPI anchor biosynthetic process"/>
    <property type="evidence" value="ECO:0007669"/>
    <property type="project" value="InterPro"/>
</dbReference>
<organism evidence="5 6">
    <name type="scientific">Lactuca sativa</name>
    <name type="common">Garden lettuce</name>
    <dbReference type="NCBI Taxonomy" id="4236"/>
    <lineage>
        <taxon>Eukaryota</taxon>
        <taxon>Viridiplantae</taxon>
        <taxon>Streptophyta</taxon>
        <taxon>Embryophyta</taxon>
        <taxon>Tracheophyta</taxon>
        <taxon>Spermatophyta</taxon>
        <taxon>Magnoliopsida</taxon>
        <taxon>eudicotyledons</taxon>
        <taxon>Gunneridae</taxon>
        <taxon>Pentapetalae</taxon>
        <taxon>asterids</taxon>
        <taxon>campanulids</taxon>
        <taxon>Asterales</taxon>
        <taxon>Asteraceae</taxon>
        <taxon>Cichorioideae</taxon>
        <taxon>Cichorieae</taxon>
        <taxon>Lactucinae</taxon>
        <taxon>Lactuca</taxon>
    </lineage>
</organism>
<dbReference type="EMBL" id="NBSK02000007">
    <property type="protein sequence ID" value="KAJ0195319.1"/>
    <property type="molecule type" value="Genomic_DNA"/>
</dbReference>
<protein>
    <recommendedName>
        <fullName evidence="4">Phosphatidylinositol N-acetylglucosaminyltransferase subunit H conserved domain-containing protein</fullName>
    </recommendedName>
</protein>
<dbReference type="AlphaFoldDB" id="A0A9R1X245"/>
<keyword evidence="3" id="KW-0812">Transmembrane</keyword>
<evidence type="ECO:0000259" key="4">
    <source>
        <dbReference type="Pfam" id="PF10181"/>
    </source>
</evidence>
<keyword evidence="3" id="KW-1133">Transmembrane helix</keyword>
<comment type="caution">
    <text evidence="5">The sequence shown here is derived from an EMBL/GenBank/DDBJ whole genome shotgun (WGS) entry which is preliminary data.</text>
</comment>
<comment type="pathway">
    <text evidence="1">Glycolipid biosynthesis; glycosylphosphatidylinositol-anchor biosynthesis.</text>
</comment>
<evidence type="ECO:0000313" key="6">
    <source>
        <dbReference type="Proteomes" id="UP000235145"/>
    </source>
</evidence>
<dbReference type="Pfam" id="PF10181">
    <property type="entry name" value="PIG-H"/>
    <property type="match status" value="1"/>
</dbReference>
<comment type="similarity">
    <text evidence="2">Belongs to the PIGH family.</text>
</comment>
<dbReference type="InterPro" id="IPR019328">
    <property type="entry name" value="PIGH-H_dom"/>
</dbReference>
<feature type="domain" description="Phosphatidylinositol N-acetylglucosaminyltransferase subunit H conserved" evidence="4">
    <location>
        <begin position="119"/>
        <end position="178"/>
    </location>
</feature>
<evidence type="ECO:0000256" key="3">
    <source>
        <dbReference type="SAM" id="Phobius"/>
    </source>
</evidence>
<evidence type="ECO:0000256" key="2">
    <source>
        <dbReference type="ARBA" id="ARBA00009610"/>
    </source>
</evidence>
<feature type="transmembrane region" description="Helical" evidence="3">
    <location>
        <begin position="93"/>
        <end position="111"/>
    </location>
</feature>
<evidence type="ECO:0000256" key="1">
    <source>
        <dbReference type="ARBA" id="ARBA00004687"/>
    </source>
</evidence>
<evidence type="ECO:0000313" key="5">
    <source>
        <dbReference type="EMBL" id="KAJ0195319.1"/>
    </source>
</evidence>